<feature type="compositionally biased region" description="Polar residues" evidence="9">
    <location>
        <begin position="49"/>
        <end position="60"/>
    </location>
</feature>
<dbReference type="RefSeq" id="WP_264142522.1">
    <property type="nucleotide sequence ID" value="NZ_JAOYEY010000033.1"/>
</dbReference>
<dbReference type="Pfam" id="PF13411">
    <property type="entry name" value="MerR_1"/>
    <property type="match status" value="1"/>
</dbReference>
<feature type="coiled-coil region" evidence="8">
    <location>
        <begin position="72"/>
        <end position="132"/>
    </location>
</feature>
<comment type="similarity">
    <text evidence="8">Belongs to the RacA family.</text>
</comment>
<dbReference type="HAMAP" id="MF_01170">
    <property type="entry name" value="RacA"/>
    <property type="match status" value="1"/>
</dbReference>
<organism evidence="11 12">
    <name type="scientific">Metabacillus halosaccharovorans</name>
    <dbReference type="NCBI Taxonomy" id="930124"/>
    <lineage>
        <taxon>Bacteria</taxon>
        <taxon>Bacillati</taxon>
        <taxon>Bacillota</taxon>
        <taxon>Bacilli</taxon>
        <taxon>Bacillales</taxon>
        <taxon>Bacillaceae</taxon>
        <taxon>Metabacillus</taxon>
    </lineage>
</organism>
<keyword evidence="4 8" id="KW-0749">Sporulation</keyword>
<name>A0ABT3DFZ5_9BACI</name>
<evidence type="ECO:0000256" key="4">
    <source>
        <dbReference type="ARBA" id="ARBA00022969"/>
    </source>
</evidence>
<accession>A0ABT3DFZ5</accession>
<keyword evidence="12" id="KW-1185">Reference proteome</keyword>
<dbReference type="SUPFAM" id="SSF46955">
    <property type="entry name" value="Putative DNA-binding domain"/>
    <property type="match status" value="1"/>
</dbReference>
<evidence type="ECO:0000256" key="8">
    <source>
        <dbReference type="HAMAP-Rule" id="MF_01170"/>
    </source>
</evidence>
<keyword evidence="5 8" id="KW-0175">Coiled coil</keyword>
<proteinExistence type="inferred from homology"/>
<dbReference type="InterPro" id="IPR009061">
    <property type="entry name" value="DNA-bd_dom_put_sf"/>
</dbReference>
<keyword evidence="6 8" id="KW-0238">DNA-binding</keyword>
<evidence type="ECO:0000256" key="2">
    <source>
        <dbReference type="ARBA" id="ARBA00022618"/>
    </source>
</evidence>
<keyword evidence="1 8" id="KW-0963">Cytoplasm</keyword>
<evidence type="ECO:0000313" key="11">
    <source>
        <dbReference type="EMBL" id="MCV9885803.1"/>
    </source>
</evidence>
<evidence type="ECO:0000256" key="6">
    <source>
        <dbReference type="ARBA" id="ARBA00023125"/>
    </source>
</evidence>
<evidence type="ECO:0000256" key="5">
    <source>
        <dbReference type="ARBA" id="ARBA00023054"/>
    </source>
</evidence>
<gene>
    <name evidence="8" type="primary">racA</name>
    <name evidence="11" type="ORF">OIH86_09055</name>
</gene>
<dbReference type="Gene3D" id="1.10.1660.10">
    <property type="match status" value="1"/>
</dbReference>
<evidence type="ECO:0000313" key="12">
    <source>
        <dbReference type="Proteomes" id="UP001526147"/>
    </source>
</evidence>
<dbReference type="Proteomes" id="UP001526147">
    <property type="component" value="Unassembled WGS sequence"/>
</dbReference>
<comment type="subcellular location">
    <subcellularLocation>
        <location evidence="8">Cytoplasm</location>
    </subcellularLocation>
    <text evidence="8">Localizes to cell poles and nucleoid.</text>
</comment>
<dbReference type="InterPro" id="IPR023522">
    <property type="entry name" value="Chrosome_anchoring_RacA"/>
</dbReference>
<keyword evidence="2 8" id="KW-0132">Cell division</keyword>
<feature type="domain" description="HTH merR-type" evidence="10">
    <location>
        <begin position="1"/>
        <end position="51"/>
    </location>
</feature>
<keyword evidence="7 8" id="KW-0131">Cell cycle</keyword>
<evidence type="ECO:0000259" key="10">
    <source>
        <dbReference type="Pfam" id="PF13411"/>
    </source>
</evidence>
<dbReference type="EMBL" id="JAOYEY010000033">
    <property type="protein sequence ID" value="MCV9885803.1"/>
    <property type="molecule type" value="Genomic_DNA"/>
</dbReference>
<keyword evidence="3 8" id="KW-0159">Chromosome partition</keyword>
<feature type="region of interest" description="Disordered" evidence="9">
    <location>
        <begin position="49"/>
        <end position="69"/>
    </location>
</feature>
<reference evidence="11 12" key="1">
    <citation type="submission" date="2022-10" db="EMBL/GenBank/DDBJ databases">
        <title>Draft genome assembly of moderately radiation resistant bacterium Metabacillus halosaccharovorans.</title>
        <authorList>
            <person name="Pal S."/>
            <person name="Gopinathan A."/>
        </authorList>
    </citation>
    <scope>NUCLEOTIDE SEQUENCE [LARGE SCALE GENOMIC DNA]</scope>
    <source>
        <strain evidence="11 12">VITHBRA001</strain>
    </source>
</reference>
<evidence type="ECO:0000256" key="7">
    <source>
        <dbReference type="ARBA" id="ARBA00023306"/>
    </source>
</evidence>
<evidence type="ECO:0000256" key="1">
    <source>
        <dbReference type="ARBA" id="ARBA00022490"/>
    </source>
</evidence>
<evidence type="ECO:0000256" key="9">
    <source>
        <dbReference type="SAM" id="MobiDB-lite"/>
    </source>
</evidence>
<protein>
    <recommendedName>
        <fullName evidence="8">Chromosome-anchoring protein RacA</fullName>
    </recommendedName>
</protein>
<dbReference type="InterPro" id="IPR000551">
    <property type="entry name" value="MerR-type_HTH_dom"/>
</dbReference>
<evidence type="ECO:0000256" key="3">
    <source>
        <dbReference type="ARBA" id="ARBA00022829"/>
    </source>
</evidence>
<sequence length="167" mass="19172">MSTAAVAKSLGVSRRTLMRWVDQLDLQLTKNELGHYQFSDEDIEKIKQMQETPESASPQPKEQPRKGIVMSVSVDEDKTVELTNRIEELERKLQTKADDVVSYQLLQHRKEMEELIGTINKLEHRIEELESAQNRPEFSKDPALVFDHGQASKKPRRKGLISSILGF</sequence>
<comment type="caution">
    <text evidence="11">The sequence shown here is derived from an EMBL/GenBank/DDBJ whole genome shotgun (WGS) entry which is preliminary data.</text>
</comment>
<feature type="DNA-binding region" description="H-T-H motif" evidence="8">
    <location>
        <begin position="3"/>
        <end position="23"/>
    </location>
</feature>
<comment type="function">
    <text evidence="8">Required for the formation of axial filaments and for anchoring the origin regions at the cell poles in sporulating cells, thus ensuring proper chromosome segregation in the prespore. Binds in a dispersed manner throughout the chromosome but preferentially to sites clustered in the origin portion of the chromosome, causing condensation of the chromosome and its remodeling into an elongated, anchored structure.</text>
</comment>